<evidence type="ECO:0000313" key="3">
    <source>
        <dbReference type="Proteomes" id="UP000015102"/>
    </source>
</evidence>
<dbReference type="InterPro" id="IPR036852">
    <property type="entry name" value="Peptidase_S8/S53_dom_sf"/>
</dbReference>
<dbReference type="Proteomes" id="UP000015102">
    <property type="component" value="Unassembled WGS sequence"/>
</dbReference>
<dbReference type="GO" id="GO:0006508">
    <property type="term" value="P:proteolysis"/>
    <property type="evidence" value="ECO:0007669"/>
    <property type="project" value="InterPro"/>
</dbReference>
<accession>T1GG06</accession>
<feature type="domain" description="Tripeptidyl-peptidase II first Ig-like" evidence="1">
    <location>
        <begin position="64"/>
        <end position="106"/>
    </location>
</feature>
<dbReference type="InterPro" id="IPR048383">
    <property type="entry name" value="TPPII_Ig-like-1"/>
</dbReference>
<proteinExistence type="predicted"/>
<evidence type="ECO:0000313" key="2">
    <source>
        <dbReference type="EnsemblMetazoa" id="MESCA002310-PA"/>
    </source>
</evidence>
<dbReference type="HOGENOM" id="CLU_1614992_0_0_1"/>
<dbReference type="STRING" id="36166.T1GG06"/>
<reference evidence="3" key="1">
    <citation type="submission" date="2013-02" db="EMBL/GenBank/DDBJ databases">
        <authorList>
            <person name="Hughes D."/>
        </authorList>
    </citation>
    <scope>NUCLEOTIDE SEQUENCE</scope>
    <source>
        <strain>Durham</strain>
        <strain evidence="3">NC isolate 2 -- Noor lab</strain>
    </source>
</reference>
<sequence length="165" mass="18972">AALLISGLKEKGVKYSPYSIKRAISETATKLDYVDQFAQGNGLLNVEKAFDHLVKYANEQENMIRFRVDCGKGKKGIHIRSGQLKKPHDYTVQIEPLFFNQDKTVFIFRLFARFNLNIGIIRISLNIKRINFFNSYASDIYCKPLLNCKKFMGFLLVGEKPLELD</sequence>
<dbReference type="EMBL" id="CAQQ02019349">
    <property type="status" value="NOT_ANNOTATED_CDS"/>
    <property type="molecule type" value="Genomic_DNA"/>
</dbReference>
<dbReference type="AlphaFoldDB" id="T1GG06"/>
<protein>
    <recommendedName>
        <fullName evidence="1">Tripeptidyl-peptidase II first Ig-like domain-containing protein</fullName>
    </recommendedName>
</protein>
<dbReference type="EnsemblMetazoa" id="MESCA002310-RA">
    <property type="protein sequence ID" value="MESCA002310-PA"/>
    <property type="gene ID" value="MESCA002310"/>
</dbReference>
<keyword evidence="3" id="KW-1185">Reference proteome</keyword>
<dbReference type="Gene3D" id="3.40.50.200">
    <property type="entry name" value="Peptidase S8/S53 domain"/>
    <property type="match status" value="1"/>
</dbReference>
<name>T1GG06_MEGSC</name>
<dbReference type="GO" id="GO:0004252">
    <property type="term" value="F:serine-type endopeptidase activity"/>
    <property type="evidence" value="ECO:0007669"/>
    <property type="project" value="InterPro"/>
</dbReference>
<organism evidence="2 3">
    <name type="scientific">Megaselia scalaris</name>
    <name type="common">Humpbacked fly</name>
    <name type="synonym">Phora scalaris</name>
    <dbReference type="NCBI Taxonomy" id="36166"/>
    <lineage>
        <taxon>Eukaryota</taxon>
        <taxon>Metazoa</taxon>
        <taxon>Ecdysozoa</taxon>
        <taxon>Arthropoda</taxon>
        <taxon>Hexapoda</taxon>
        <taxon>Insecta</taxon>
        <taxon>Pterygota</taxon>
        <taxon>Neoptera</taxon>
        <taxon>Endopterygota</taxon>
        <taxon>Diptera</taxon>
        <taxon>Brachycera</taxon>
        <taxon>Muscomorpha</taxon>
        <taxon>Platypezoidea</taxon>
        <taxon>Phoridae</taxon>
        <taxon>Megaseliini</taxon>
        <taxon>Megaselia</taxon>
    </lineage>
</organism>
<dbReference type="Pfam" id="PF21223">
    <property type="entry name" value="TPPII_Ig-like-1"/>
    <property type="match status" value="1"/>
</dbReference>
<evidence type="ECO:0000259" key="1">
    <source>
        <dbReference type="Pfam" id="PF21223"/>
    </source>
</evidence>
<reference evidence="2" key="2">
    <citation type="submission" date="2015-06" db="UniProtKB">
        <authorList>
            <consortium name="EnsemblMetazoa"/>
        </authorList>
    </citation>
    <scope>IDENTIFICATION</scope>
</reference>